<dbReference type="Pfam" id="PF00588">
    <property type="entry name" value="SpoU_methylase"/>
    <property type="match status" value="1"/>
</dbReference>
<keyword evidence="2 6" id="KW-0489">Methyltransferase</keyword>
<dbReference type="PANTHER" id="PTHR42971:SF1">
    <property type="entry name" value="TRNA (CYTIDINE(34)-2'-O)-METHYLTRANSFERASE"/>
    <property type="match status" value="1"/>
</dbReference>
<accession>A0ABV4BHH6</accession>
<dbReference type="Proteomes" id="UP001564408">
    <property type="component" value="Unassembled WGS sequence"/>
</dbReference>
<comment type="subunit">
    <text evidence="6">Homodimer.</text>
</comment>
<keyword evidence="9" id="KW-1185">Reference proteome</keyword>
<feature type="binding site" evidence="6">
    <location>
        <position position="100"/>
    </location>
    <ligand>
        <name>S-adenosyl-L-methionine</name>
        <dbReference type="ChEBI" id="CHEBI:59789"/>
    </ligand>
</feature>
<feature type="domain" description="tRNA/rRNA methyltransferase SpoU type" evidence="7">
    <location>
        <begin position="3"/>
        <end position="142"/>
    </location>
</feature>
<dbReference type="GO" id="GO:0008168">
    <property type="term" value="F:methyltransferase activity"/>
    <property type="evidence" value="ECO:0007669"/>
    <property type="project" value="UniProtKB-KW"/>
</dbReference>
<dbReference type="PANTHER" id="PTHR42971">
    <property type="entry name" value="TRNA (CYTIDINE(34)-2'-O)-METHYLTRANSFERASE"/>
    <property type="match status" value="1"/>
</dbReference>
<feature type="binding site" evidence="6">
    <location>
        <position position="130"/>
    </location>
    <ligand>
        <name>S-adenosyl-L-methionine</name>
        <dbReference type="ChEBI" id="CHEBI:59789"/>
    </ligand>
</feature>
<keyword evidence="3 6" id="KW-0808">Transferase</keyword>
<evidence type="ECO:0000256" key="4">
    <source>
        <dbReference type="ARBA" id="ARBA00022691"/>
    </source>
</evidence>
<evidence type="ECO:0000259" key="7">
    <source>
        <dbReference type="Pfam" id="PF00588"/>
    </source>
</evidence>
<dbReference type="InterPro" id="IPR029026">
    <property type="entry name" value="tRNA_m1G_MTases_N"/>
</dbReference>
<dbReference type="InterPro" id="IPR029028">
    <property type="entry name" value="Alpha/beta_knot_MTases"/>
</dbReference>
<comment type="similarity">
    <text evidence="6">Belongs to the class IV-like SAM-binding methyltransferase superfamily. RNA methyltransferase TrmH family. TrmL subfamily.</text>
</comment>
<dbReference type="HAMAP" id="MF_01885">
    <property type="entry name" value="tRNA_methyltr_TrmL"/>
    <property type="match status" value="1"/>
</dbReference>
<evidence type="ECO:0000256" key="5">
    <source>
        <dbReference type="ARBA" id="ARBA00022694"/>
    </source>
</evidence>
<dbReference type="SUPFAM" id="SSF75217">
    <property type="entry name" value="alpha/beta knot"/>
    <property type="match status" value="1"/>
</dbReference>
<gene>
    <name evidence="6" type="primary">trmL</name>
    <name evidence="8" type="ORF">ABC977_09905</name>
</gene>
<keyword evidence="1 6" id="KW-0963">Cytoplasm</keyword>
<feature type="binding site" evidence="6">
    <location>
        <position position="122"/>
    </location>
    <ligand>
        <name>S-adenosyl-L-methionine</name>
        <dbReference type="ChEBI" id="CHEBI:59789"/>
    </ligand>
</feature>
<dbReference type="GO" id="GO:0032259">
    <property type="term" value="P:methylation"/>
    <property type="evidence" value="ECO:0007669"/>
    <property type="project" value="UniProtKB-KW"/>
</dbReference>
<dbReference type="Gene3D" id="3.40.1280.10">
    <property type="match status" value="1"/>
</dbReference>
<keyword evidence="4 6" id="KW-0949">S-adenosyl-L-methionine</keyword>
<evidence type="ECO:0000313" key="8">
    <source>
        <dbReference type="EMBL" id="MEY6432718.1"/>
    </source>
</evidence>
<sequence>MFDVVLHEPEIPPNTGNLIRLCANVGASLHLIEPLGFAVDDRRLRRAGLDYHEFATMRVHANLEAFWRDRSAARCLACSTRGETPYTEIRFLPGDVLLFGSESRGLPAELLGTVPHGQRLRIPMRPGNRSLNLSNAVAIVLFEAWRQNGFAGAAPIPA</sequence>
<comment type="catalytic activity">
    <reaction evidence="6">
        <text>5-carboxymethylaminomethyluridine(34) in tRNA(Leu) + S-adenosyl-L-methionine = 5-carboxymethylaminomethyl-2'-O-methyluridine(34) in tRNA(Leu) + S-adenosyl-L-homocysteine + H(+)</text>
        <dbReference type="Rhea" id="RHEA:43088"/>
        <dbReference type="Rhea" id="RHEA-COMP:10333"/>
        <dbReference type="Rhea" id="RHEA-COMP:10334"/>
        <dbReference type="ChEBI" id="CHEBI:15378"/>
        <dbReference type="ChEBI" id="CHEBI:57856"/>
        <dbReference type="ChEBI" id="CHEBI:59789"/>
        <dbReference type="ChEBI" id="CHEBI:74508"/>
        <dbReference type="ChEBI" id="CHEBI:74511"/>
        <dbReference type="EC" id="2.1.1.207"/>
    </reaction>
</comment>
<dbReference type="EMBL" id="JBDKXB010000011">
    <property type="protein sequence ID" value="MEY6432718.1"/>
    <property type="molecule type" value="Genomic_DNA"/>
</dbReference>
<comment type="caution">
    <text evidence="8">The sequence shown here is derived from an EMBL/GenBank/DDBJ whole genome shotgun (WGS) entry which is preliminary data.</text>
</comment>
<dbReference type="InterPro" id="IPR001537">
    <property type="entry name" value="SpoU_MeTrfase"/>
</dbReference>
<comment type="subcellular location">
    <subcellularLocation>
        <location evidence="6">Cytoplasm</location>
    </subcellularLocation>
</comment>
<evidence type="ECO:0000256" key="2">
    <source>
        <dbReference type="ARBA" id="ARBA00022603"/>
    </source>
</evidence>
<proteinExistence type="inferred from homology"/>
<evidence type="ECO:0000256" key="3">
    <source>
        <dbReference type="ARBA" id="ARBA00022679"/>
    </source>
</evidence>
<dbReference type="CDD" id="cd18094">
    <property type="entry name" value="SpoU-like_TrmL"/>
    <property type="match status" value="1"/>
</dbReference>
<comment type="caution">
    <text evidence="6">Lacks conserved residue(s) required for the propagation of feature annotation.</text>
</comment>
<comment type="function">
    <text evidence="6">Methylates the ribose at the nucleotide 34 wobble position in the two leucyl isoacceptors tRNA(Leu)(CmAA) and tRNA(Leu)(cmnm5UmAA). Catalyzes the methyl transfer from S-adenosyl-L-methionine to the 2'-OH of the wobble nucleotide.</text>
</comment>
<name>A0ABV4BHH6_9GAMM</name>
<dbReference type="InterPro" id="IPR016914">
    <property type="entry name" value="TrmL"/>
</dbReference>
<evidence type="ECO:0000313" key="9">
    <source>
        <dbReference type="Proteomes" id="UP001564408"/>
    </source>
</evidence>
<evidence type="ECO:0000256" key="6">
    <source>
        <dbReference type="HAMAP-Rule" id="MF_01885"/>
    </source>
</evidence>
<dbReference type="PIRSF" id="PIRSF029256">
    <property type="entry name" value="SpoU_TrmH_prd"/>
    <property type="match status" value="1"/>
</dbReference>
<reference evidence="8 9" key="1">
    <citation type="submission" date="2024-05" db="EMBL/GenBank/DDBJ databases">
        <title>Genome Sequence and Characterization of the New Strain Purple Sulfur Bacterium of Genus Thioalkalicoccus.</title>
        <authorList>
            <person name="Bryantseva I.A."/>
            <person name="Kyndt J.A."/>
            <person name="Imhoff J.F."/>
        </authorList>
    </citation>
    <scope>NUCLEOTIDE SEQUENCE [LARGE SCALE GENOMIC DNA]</scope>
    <source>
        <strain evidence="8 9">Um2</strain>
    </source>
</reference>
<dbReference type="RefSeq" id="WP_369667104.1">
    <property type="nucleotide sequence ID" value="NZ_JBDKXB010000011.1"/>
</dbReference>
<dbReference type="EC" id="2.1.1.207" evidence="6"/>
<keyword evidence="5 6" id="KW-0819">tRNA processing</keyword>
<evidence type="ECO:0000256" key="1">
    <source>
        <dbReference type="ARBA" id="ARBA00022490"/>
    </source>
</evidence>
<protein>
    <recommendedName>
        <fullName evidence="6">tRNA (cytidine(34)-2'-O)-methyltransferase</fullName>
        <ecNumber evidence="6">2.1.1.207</ecNumber>
    </recommendedName>
    <alternativeName>
        <fullName evidence="6">tRNA (cytidine/uridine-2'-O-)-methyltransferase TrmL</fullName>
    </alternativeName>
</protein>
<comment type="catalytic activity">
    <reaction evidence="6">
        <text>cytidine(34) in tRNA + S-adenosyl-L-methionine = 2'-O-methylcytidine(34) in tRNA + S-adenosyl-L-homocysteine + H(+)</text>
        <dbReference type="Rhea" id="RHEA:43084"/>
        <dbReference type="Rhea" id="RHEA-COMP:10331"/>
        <dbReference type="Rhea" id="RHEA-COMP:10332"/>
        <dbReference type="ChEBI" id="CHEBI:15378"/>
        <dbReference type="ChEBI" id="CHEBI:57856"/>
        <dbReference type="ChEBI" id="CHEBI:59789"/>
        <dbReference type="ChEBI" id="CHEBI:74495"/>
        <dbReference type="ChEBI" id="CHEBI:82748"/>
        <dbReference type="EC" id="2.1.1.207"/>
    </reaction>
</comment>
<organism evidence="8 9">
    <name type="scientific">Thioalkalicoccus limnaeus</name>
    <dbReference type="NCBI Taxonomy" id="120681"/>
    <lineage>
        <taxon>Bacteria</taxon>
        <taxon>Pseudomonadati</taxon>
        <taxon>Pseudomonadota</taxon>
        <taxon>Gammaproteobacteria</taxon>
        <taxon>Chromatiales</taxon>
        <taxon>Chromatiaceae</taxon>
        <taxon>Thioalkalicoccus</taxon>
    </lineage>
</organism>